<dbReference type="EMBL" id="BHVY01000004">
    <property type="protein sequence ID" value="GIJ87019.1"/>
    <property type="molecule type" value="Genomic_DNA"/>
</dbReference>
<gene>
    <name evidence="3" type="ORF">Asppvi_005919</name>
</gene>
<evidence type="ECO:0000313" key="4">
    <source>
        <dbReference type="Proteomes" id="UP001043456"/>
    </source>
</evidence>
<name>A0A9P3BBS6_9EURO</name>
<dbReference type="Gene3D" id="3.40.50.1820">
    <property type="entry name" value="alpha/beta hydrolase"/>
    <property type="match status" value="1"/>
</dbReference>
<dbReference type="AlphaFoldDB" id="A0A9P3BBS6"/>
<feature type="domain" description="Alpha/beta hydrolase fold-3" evidence="2">
    <location>
        <begin position="93"/>
        <end position="304"/>
    </location>
</feature>
<evidence type="ECO:0000313" key="3">
    <source>
        <dbReference type="EMBL" id="GIJ87019.1"/>
    </source>
</evidence>
<keyword evidence="4" id="KW-1185">Reference proteome</keyword>
<accession>A0A9P3BBS6</accession>
<sequence>MSGFKLARPPYDAELAIIRDTFPPFGPITNELIIAHHQDPSLYGPLPSVSDLIKGRPIVHKEYEIAGFKAEDPPVLLSVFTPTSSCDNRPCIYFMHGGGMIFLNRHVGLEQPLDWIMETGCVLVSVEYRLAPENPQPAALHDCYAGLRWIHSHAADLLGVDRTRIMVAGHSGGSALASGIALFARDQEDGLGICAQLLACPMIDDRNTSTSSRQFEDEEPWDRKSNVAAWAAVLEHRGDDYGLAVSPYFAPARAEDLSGLPPAWIDVGSTDVFRDEAVSYASRLWEAGVQAELHVWPGGFHGFDMLAPNSTLGKKAIRAKMDWIKTIFGTKD</sequence>
<dbReference type="PANTHER" id="PTHR48081:SF8">
    <property type="entry name" value="ALPHA_BETA HYDROLASE FOLD-3 DOMAIN-CONTAINING PROTEIN-RELATED"/>
    <property type="match status" value="1"/>
</dbReference>
<evidence type="ECO:0000256" key="1">
    <source>
        <dbReference type="ARBA" id="ARBA00022801"/>
    </source>
</evidence>
<dbReference type="GO" id="GO:0016787">
    <property type="term" value="F:hydrolase activity"/>
    <property type="evidence" value="ECO:0007669"/>
    <property type="project" value="UniProtKB-KW"/>
</dbReference>
<protein>
    <recommendedName>
        <fullName evidence="2">Alpha/beta hydrolase fold-3 domain-containing protein</fullName>
    </recommendedName>
</protein>
<dbReference type="Proteomes" id="UP001043456">
    <property type="component" value="Unassembled WGS sequence"/>
</dbReference>
<dbReference type="Pfam" id="PF07859">
    <property type="entry name" value="Abhydrolase_3"/>
    <property type="match status" value="1"/>
</dbReference>
<evidence type="ECO:0000259" key="2">
    <source>
        <dbReference type="Pfam" id="PF07859"/>
    </source>
</evidence>
<proteinExistence type="predicted"/>
<dbReference type="SUPFAM" id="SSF53474">
    <property type="entry name" value="alpha/beta-Hydrolases"/>
    <property type="match status" value="1"/>
</dbReference>
<keyword evidence="1" id="KW-0378">Hydrolase</keyword>
<dbReference type="OrthoDB" id="433474at2759"/>
<dbReference type="RefSeq" id="XP_043157765.1">
    <property type="nucleotide sequence ID" value="XM_043301830.1"/>
</dbReference>
<dbReference type="InterPro" id="IPR029058">
    <property type="entry name" value="AB_hydrolase_fold"/>
</dbReference>
<reference evidence="3 4" key="1">
    <citation type="submission" date="2018-10" db="EMBL/GenBank/DDBJ databases">
        <title>Pan-genome distribution and transcriptional activeness of fungal secondary metabolism genes in Aspergillus section Fumigati.</title>
        <authorList>
            <person name="Takahashi H."/>
            <person name="Umemura M."/>
            <person name="Ninomiya A."/>
            <person name="Kusuya Y."/>
            <person name="Urayama S."/>
            <person name="Shimizu M."/>
            <person name="Watanabe A."/>
            <person name="Kamei K."/>
            <person name="Yaguchi T."/>
            <person name="Hagiwara D."/>
        </authorList>
    </citation>
    <scope>NUCLEOTIDE SEQUENCE [LARGE SCALE GENOMIC DNA]</scope>
    <source>
        <strain evidence="3 4">IFM 55266</strain>
    </source>
</reference>
<comment type="caution">
    <text evidence="3">The sequence shown here is derived from an EMBL/GenBank/DDBJ whole genome shotgun (WGS) entry which is preliminary data.</text>
</comment>
<dbReference type="GeneID" id="67004530"/>
<organism evidence="3 4">
    <name type="scientific">Aspergillus pseudoviridinutans</name>
    <dbReference type="NCBI Taxonomy" id="1517512"/>
    <lineage>
        <taxon>Eukaryota</taxon>
        <taxon>Fungi</taxon>
        <taxon>Dikarya</taxon>
        <taxon>Ascomycota</taxon>
        <taxon>Pezizomycotina</taxon>
        <taxon>Eurotiomycetes</taxon>
        <taxon>Eurotiomycetidae</taxon>
        <taxon>Eurotiales</taxon>
        <taxon>Aspergillaceae</taxon>
        <taxon>Aspergillus</taxon>
        <taxon>Aspergillus subgen. Fumigati</taxon>
    </lineage>
</organism>
<dbReference type="InterPro" id="IPR050300">
    <property type="entry name" value="GDXG_lipolytic_enzyme"/>
</dbReference>
<dbReference type="InterPro" id="IPR013094">
    <property type="entry name" value="AB_hydrolase_3"/>
</dbReference>
<dbReference type="PANTHER" id="PTHR48081">
    <property type="entry name" value="AB HYDROLASE SUPERFAMILY PROTEIN C4A8.06C"/>
    <property type="match status" value="1"/>
</dbReference>